<evidence type="ECO:0000313" key="2">
    <source>
        <dbReference type="Proteomes" id="UP000029346"/>
    </source>
</evidence>
<dbReference type="EMBL" id="KM233454">
    <property type="protein sequence ID" value="AIM51133.1"/>
    <property type="molecule type" value="Genomic_DNA"/>
</dbReference>
<proteinExistence type="predicted"/>
<accession>A0A088FRT9</accession>
<name>A0A088FRT9_9CAUD</name>
<dbReference type="KEGG" id="vg:26625578"/>
<gene>
    <name evidence="1" type="ORF">PBI_MARQUARDT_83</name>
</gene>
<dbReference type="GeneID" id="26625578"/>
<dbReference type="OrthoDB" id="21414at10239"/>
<protein>
    <submittedName>
        <fullName evidence="1">Uncharacterized protein</fullName>
    </submittedName>
</protein>
<dbReference type="Proteomes" id="UP000029346">
    <property type="component" value="Segment"/>
</dbReference>
<sequence length="76" mass="8394">MDEVKNFVEVWGDGYLAGDLAEKLTCIEVEALASLLLSLGANEAATKWIEYHAEADDCGDQHCRCDDEECKAEREG</sequence>
<dbReference type="RefSeq" id="YP_009198508.1">
    <property type="nucleotide sequence ID" value="NC_028798.1"/>
</dbReference>
<evidence type="ECO:0000313" key="1">
    <source>
        <dbReference type="EMBL" id="AIM51133.1"/>
    </source>
</evidence>
<reference evidence="1 2" key="1">
    <citation type="submission" date="2014-07" db="EMBL/GenBank/DDBJ databases">
        <authorList>
            <person name="Barna A.M."/>
            <person name="Butterbrodt E.W."/>
            <person name="Cole K.D."/>
            <person name="Kelling B.L."/>
            <person name="Kponou M.-M.Y."/>
            <person name="Mack M.A."/>
            <person name="Mohn T.C."/>
            <person name="Neisius C."/>
            <person name="Nolting E.C."/>
            <person name="Pumper S.J."/>
            <person name="Schmidt M.E."/>
            <person name="Sirek E."/>
            <person name="Sorge E.L."/>
            <person name="Wilson R.K."/>
            <person name="Bonilla J.A."/>
            <person name="Klyczek K."/>
            <person name="Mogen K.L."/>
            <person name="Serrano M.G."/>
            <person name="Buck G."/>
            <person name="Lee V."/>
            <person name="Wang Y."/>
            <person name="Carvalho R."/>
            <person name="Voegtly L."/>
            <person name="Shi R."/>
            <person name="Duckworth R."/>
            <person name="Johnson A."/>
            <person name="Loviza R."/>
            <person name="Walstead R."/>
            <person name="Shah Z."/>
            <person name="Kiflezghi M."/>
            <person name="Wade K."/>
            <person name="Anders K.R."/>
            <person name="Braun M.A."/>
            <person name="Delesalle V.A."/>
            <person name="Hughes L.E."/>
            <person name="Ware V.C."/>
            <person name="Bradley K.W."/>
            <person name="Barker L.P."/>
            <person name="Asai D.J."/>
            <person name="Bowman C.A."/>
            <person name="Russell D.A."/>
            <person name="Pope W.H."/>
            <person name="Jacobs-Sera D."/>
            <person name="Hendrix R.W."/>
            <person name="Hatfull G.F."/>
        </authorList>
    </citation>
    <scope>NUCLEOTIDE SEQUENCE [LARGE SCALE GENOMIC DNA]</scope>
</reference>
<organism evidence="1 2">
    <name type="scientific">Mycobacterium phage MarQuardt</name>
    <dbReference type="NCBI Taxonomy" id="1527516"/>
    <lineage>
        <taxon>Viruses</taxon>
        <taxon>Duplodnaviria</taxon>
        <taxon>Heunggongvirae</taxon>
        <taxon>Uroviricota</taxon>
        <taxon>Caudoviricetes</taxon>
        <taxon>Microwolfvirus</taxon>
        <taxon>Microwolfvirus JHC117</taxon>
    </lineage>
</organism>